<evidence type="ECO:0000313" key="1">
    <source>
        <dbReference type="RefSeq" id="XP_059601205.1"/>
    </source>
</evidence>
<dbReference type="VEuPathDB" id="FungiDB:An08g07260"/>
<reference evidence="1" key="1">
    <citation type="submission" date="2025-02" db="EMBL/GenBank/DDBJ databases">
        <authorList>
            <consortium name="NCBI Genome Project"/>
        </authorList>
    </citation>
    <scope>NUCLEOTIDE SEQUENCE</scope>
</reference>
<dbReference type="GeneID" id="84591737"/>
<gene>
    <name evidence="1" type="ORF">An08g07260</name>
</gene>
<sequence>MWEAYNPYEESNHENPSPNCWLGVEYARARGFFSLIFGIRKKEILRPKYKTPSDNSSERVSITGRIYHCALRRDKLPSCYTIVQGTFNPVIKQRGRFPPNRLAGLNMLIRFEKGEDTGSGEWYLNITALSFQDQLPPCNRFWWAVFAPNETIPLKEQHLMSAGTRNDLLPDVPGRVDSATWLCRRIIASRSAETEMKLDRLWGRKLKVEGRLCERISSAFSFGPSSTLSSLPLPLRTFSYHIPHPPSFFVMRMSLPRVSLVLKPAAELKSH</sequence>
<protein>
    <submittedName>
        <fullName evidence="1">Uncharacterized protein</fullName>
    </submittedName>
</protein>
<proteinExistence type="predicted"/>
<dbReference type="RefSeq" id="XP_059601205.1">
    <property type="nucleotide sequence ID" value="XM_059749175.1"/>
</dbReference>
<reference evidence="1" key="2">
    <citation type="submission" date="2025-08" db="UniProtKB">
        <authorList>
            <consortium name="RefSeq"/>
        </authorList>
    </citation>
    <scope>IDENTIFICATION</scope>
</reference>
<dbReference type="KEGG" id="ang:An08g07260"/>
<name>A0AAJ8DYX0_ASPNG</name>
<accession>A0AAJ8DYX0</accession>
<dbReference type="AlphaFoldDB" id="A0AAJ8DYX0"/>
<organism evidence="1">
    <name type="scientific">Aspergillus niger</name>
    <dbReference type="NCBI Taxonomy" id="5061"/>
    <lineage>
        <taxon>Eukaryota</taxon>
        <taxon>Fungi</taxon>
        <taxon>Dikarya</taxon>
        <taxon>Ascomycota</taxon>
        <taxon>Pezizomycotina</taxon>
        <taxon>Eurotiomycetes</taxon>
        <taxon>Eurotiomycetidae</taxon>
        <taxon>Eurotiales</taxon>
        <taxon>Aspergillaceae</taxon>
        <taxon>Aspergillus</taxon>
        <taxon>Aspergillus subgen. Circumdati</taxon>
    </lineage>
</organism>